<protein>
    <submittedName>
        <fullName evidence="9">C4-dicarboxylate transporter, DctM subunit</fullName>
    </submittedName>
</protein>
<keyword evidence="3" id="KW-0997">Cell inner membrane</keyword>
<dbReference type="InterPro" id="IPR004681">
    <property type="entry name" value="TRAP_DctM"/>
</dbReference>
<keyword evidence="6 7" id="KW-0472">Membrane</keyword>
<evidence type="ECO:0000313" key="9">
    <source>
        <dbReference type="EMBL" id="SDK94577.1"/>
    </source>
</evidence>
<comment type="subcellular location">
    <subcellularLocation>
        <location evidence="1">Cell inner membrane</location>
        <topology evidence="1">Multi-pass membrane protein</topology>
    </subcellularLocation>
</comment>
<keyword evidence="2" id="KW-1003">Cell membrane</keyword>
<dbReference type="PANTHER" id="PTHR33362:SF5">
    <property type="entry name" value="C4-DICARBOXYLATE TRAP TRANSPORTER LARGE PERMEASE PROTEIN DCTM"/>
    <property type="match status" value="1"/>
</dbReference>
<dbReference type="STRING" id="393762.SAMN05660472_02322"/>
<name>A0A1G9G1U0_9FIRM</name>
<dbReference type="PANTHER" id="PTHR33362">
    <property type="entry name" value="SIALIC ACID TRAP TRANSPORTER PERMEASE PROTEIN SIAT-RELATED"/>
    <property type="match status" value="1"/>
</dbReference>
<evidence type="ECO:0000256" key="6">
    <source>
        <dbReference type="ARBA" id="ARBA00023136"/>
    </source>
</evidence>
<feature type="transmembrane region" description="Helical" evidence="7">
    <location>
        <begin position="77"/>
        <end position="97"/>
    </location>
</feature>
<evidence type="ECO:0000259" key="8">
    <source>
        <dbReference type="Pfam" id="PF06808"/>
    </source>
</evidence>
<keyword evidence="10" id="KW-1185">Reference proteome</keyword>
<dbReference type="InterPro" id="IPR010656">
    <property type="entry name" value="DctM"/>
</dbReference>
<keyword evidence="4 7" id="KW-0812">Transmembrane</keyword>
<dbReference type="Pfam" id="PF06808">
    <property type="entry name" value="DctM"/>
    <property type="match status" value="1"/>
</dbReference>
<evidence type="ECO:0000256" key="5">
    <source>
        <dbReference type="ARBA" id="ARBA00022989"/>
    </source>
</evidence>
<organism evidence="9 10">
    <name type="scientific">Natronincola ferrireducens</name>
    <dbReference type="NCBI Taxonomy" id="393762"/>
    <lineage>
        <taxon>Bacteria</taxon>
        <taxon>Bacillati</taxon>
        <taxon>Bacillota</taxon>
        <taxon>Clostridia</taxon>
        <taxon>Peptostreptococcales</taxon>
        <taxon>Natronincolaceae</taxon>
        <taxon>Natronincola</taxon>
    </lineage>
</organism>
<evidence type="ECO:0000313" key="10">
    <source>
        <dbReference type="Proteomes" id="UP000198718"/>
    </source>
</evidence>
<dbReference type="AlphaFoldDB" id="A0A1G9G1U0"/>
<reference evidence="9 10" key="1">
    <citation type="submission" date="2016-10" db="EMBL/GenBank/DDBJ databases">
        <authorList>
            <person name="de Groot N.N."/>
        </authorList>
    </citation>
    <scope>NUCLEOTIDE SEQUENCE [LARGE SCALE GENOMIC DNA]</scope>
    <source>
        <strain evidence="9 10">DSM 18346</strain>
    </source>
</reference>
<feature type="transmembrane region" description="Helical" evidence="7">
    <location>
        <begin position="134"/>
        <end position="161"/>
    </location>
</feature>
<sequence>MVATLFFLLAILLAASTPIFIALSGSVLVVFALFNDIPLVIIIQRMFAGLNKFALMSIPFFVLAANLMGEGGISKRVIRLANVMIGSFPGGLGMTAILASMFFGAISGSAPATVVAIGALLYPALKEQNYGESYAIGVITSAGALGIIIPPSVTMIIYGAVTGSSVGTLFVAGFGAGLIYAVGYMVYTYFFAKKNVDIGMNKKATMAEFIEAIKDSGWGVGVPVIILGGIYGGIFTPTEAAAVAVAYALFVAMVIYRELDLKGLYNVLRSSAVTTAQVMILLAAASVFAWILTAEGITVAIASAVLSISSNTYVILLLMNIVILIAGMFLDGASIVMILGPLFYPIAMQAGIDPIHLGVIITVNCAIGMFTPPFGLNLFVASSLSELSITKVSKSVIPFIMISVVALLLITYIPSISLWLPRRVYGVW</sequence>
<feature type="domain" description="TRAP C4-dicarboxylate transport system permease DctM subunit" evidence="8">
    <location>
        <begin position="7"/>
        <end position="416"/>
    </location>
</feature>
<evidence type="ECO:0000256" key="2">
    <source>
        <dbReference type="ARBA" id="ARBA00022475"/>
    </source>
</evidence>
<dbReference type="EMBL" id="FNFP01000005">
    <property type="protein sequence ID" value="SDK94577.1"/>
    <property type="molecule type" value="Genomic_DNA"/>
</dbReference>
<dbReference type="PIRSF" id="PIRSF006066">
    <property type="entry name" value="HI0050"/>
    <property type="match status" value="1"/>
</dbReference>
<evidence type="ECO:0000256" key="4">
    <source>
        <dbReference type="ARBA" id="ARBA00022692"/>
    </source>
</evidence>
<dbReference type="Proteomes" id="UP000198718">
    <property type="component" value="Unassembled WGS sequence"/>
</dbReference>
<proteinExistence type="predicted"/>
<feature type="transmembrane region" description="Helical" evidence="7">
    <location>
        <begin position="280"/>
        <end position="308"/>
    </location>
</feature>
<feature type="transmembrane region" description="Helical" evidence="7">
    <location>
        <begin position="167"/>
        <end position="191"/>
    </location>
</feature>
<feature type="transmembrane region" description="Helical" evidence="7">
    <location>
        <begin position="240"/>
        <end position="259"/>
    </location>
</feature>
<keyword evidence="5 7" id="KW-1133">Transmembrane helix</keyword>
<feature type="transmembrane region" description="Helical" evidence="7">
    <location>
        <begin position="42"/>
        <end position="65"/>
    </location>
</feature>
<dbReference type="NCBIfam" id="TIGR00786">
    <property type="entry name" value="dctM"/>
    <property type="match status" value="1"/>
</dbReference>
<feature type="transmembrane region" description="Helical" evidence="7">
    <location>
        <begin position="212"/>
        <end position="234"/>
    </location>
</feature>
<dbReference type="RefSeq" id="WP_090553854.1">
    <property type="nucleotide sequence ID" value="NZ_FNFP01000005.1"/>
</dbReference>
<feature type="transmembrane region" description="Helical" evidence="7">
    <location>
        <begin position="355"/>
        <end position="376"/>
    </location>
</feature>
<dbReference type="OrthoDB" id="9772674at2"/>
<feature type="transmembrane region" description="Helical" evidence="7">
    <location>
        <begin position="103"/>
        <end position="122"/>
    </location>
</feature>
<dbReference type="GO" id="GO:0005886">
    <property type="term" value="C:plasma membrane"/>
    <property type="evidence" value="ECO:0007669"/>
    <property type="project" value="UniProtKB-SubCell"/>
</dbReference>
<gene>
    <name evidence="9" type="ORF">SAMN05660472_02322</name>
</gene>
<feature type="transmembrane region" description="Helical" evidence="7">
    <location>
        <begin position="314"/>
        <end position="343"/>
    </location>
</feature>
<feature type="transmembrane region" description="Helical" evidence="7">
    <location>
        <begin position="396"/>
        <end position="420"/>
    </location>
</feature>
<dbReference type="GO" id="GO:0022857">
    <property type="term" value="F:transmembrane transporter activity"/>
    <property type="evidence" value="ECO:0007669"/>
    <property type="project" value="TreeGrafter"/>
</dbReference>
<evidence type="ECO:0000256" key="3">
    <source>
        <dbReference type="ARBA" id="ARBA00022519"/>
    </source>
</evidence>
<evidence type="ECO:0000256" key="1">
    <source>
        <dbReference type="ARBA" id="ARBA00004429"/>
    </source>
</evidence>
<accession>A0A1G9G1U0</accession>
<evidence type="ECO:0000256" key="7">
    <source>
        <dbReference type="SAM" id="Phobius"/>
    </source>
</evidence>